<keyword evidence="1" id="KW-1133">Transmembrane helix</keyword>
<reference evidence="3 4" key="1">
    <citation type="submission" date="2016-10" db="EMBL/GenBank/DDBJ databases">
        <authorList>
            <person name="de Groot N.N."/>
        </authorList>
    </citation>
    <scope>NUCLEOTIDE SEQUENCE [LARGE SCALE GENOMIC DNA]</scope>
    <source>
        <strain evidence="3 4">DSM 26656</strain>
    </source>
</reference>
<keyword evidence="1" id="KW-0812">Transmembrane</keyword>
<evidence type="ECO:0000313" key="3">
    <source>
        <dbReference type="EMBL" id="SEG04358.1"/>
    </source>
</evidence>
<gene>
    <name evidence="3" type="ORF">SAMN04488115_10317</name>
</gene>
<evidence type="ECO:0000259" key="2">
    <source>
        <dbReference type="Pfam" id="PF14067"/>
    </source>
</evidence>
<name>A0A1H5WY41_9HYPH</name>
<protein>
    <submittedName>
        <fullName evidence="3">LssY C-terminus</fullName>
    </submittedName>
</protein>
<keyword evidence="4" id="KW-1185">Reference proteome</keyword>
<feature type="transmembrane region" description="Helical" evidence="1">
    <location>
        <begin position="20"/>
        <end position="42"/>
    </location>
</feature>
<evidence type="ECO:0000256" key="1">
    <source>
        <dbReference type="SAM" id="Phobius"/>
    </source>
</evidence>
<proteinExistence type="predicted"/>
<dbReference type="AlphaFoldDB" id="A0A1H5WY41"/>
<evidence type="ECO:0000313" key="4">
    <source>
        <dbReference type="Proteomes" id="UP000236743"/>
    </source>
</evidence>
<dbReference type="InterPro" id="IPR025902">
    <property type="entry name" value="LssY-like-C_dom"/>
</dbReference>
<dbReference type="Proteomes" id="UP000236743">
    <property type="component" value="Unassembled WGS sequence"/>
</dbReference>
<organism evidence="3 4">
    <name type="scientific">Bosea lathyri</name>
    <dbReference type="NCBI Taxonomy" id="1036778"/>
    <lineage>
        <taxon>Bacteria</taxon>
        <taxon>Pseudomonadati</taxon>
        <taxon>Pseudomonadota</taxon>
        <taxon>Alphaproteobacteria</taxon>
        <taxon>Hyphomicrobiales</taxon>
        <taxon>Boseaceae</taxon>
        <taxon>Bosea</taxon>
    </lineage>
</organism>
<sequence>MAPTTEPVGKRQTRRKRRAAKLLVVILMLYLAVSYLILPAIWMRVEHEPGLSKRTMVTANAQGIAGDPINIGLIGGRNDVVRAFHAAGWYPADPITLKTSLEIIGSVLLDRPYRTAPVSPLFFDGRREDLAFEKPVGVSADRREHVRLWQVIADGADARPVWLGSATFDSGVTLSRDTGQVTHRIAPNVDEERNRLIEGLNNARMVTSIDQMNGIGPTLTGRNGEGDPYYSDGEIWIARLVRAGSKAEKPADMTAPPPLIQLKDSAFSLGSRLLGD</sequence>
<dbReference type="Pfam" id="PF14067">
    <property type="entry name" value="LssY_C"/>
    <property type="match status" value="1"/>
</dbReference>
<feature type="domain" description="LssY-like C-terminal" evidence="2">
    <location>
        <begin position="56"/>
        <end position="234"/>
    </location>
</feature>
<accession>A0A1H5WY41</accession>
<dbReference type="EMBL" id="FNUY01000003">
    <property type="protein sequence ID" value="SEG04358.1"/>
    <property type="molecule type" value="Genomic_DNA"/>
</dbReference>
<keyword evidence="1" id="KW-0472">Membrane</keyword>